<evidence type="ECO:0000256" key="10">
    <source>
        <dbReference type="ARBA" id="ARBA00047337"/>
    </source>
</evidence>
<proteinExistence type="inferred from homology"/>
<sequence>MTTQLTSQNGAGGRVSVKDLCCLFCCPPLPSSIVSKLAFMPPEPSYRIVKHDSQLTSLELMEGRADWPHGYDELRNIDVFHTRTRRRNDIVCMYVKPCGDARFTLLFSHGNAVDLGQMCSFYYGLGFRLGCNVFSYDYSGYGCSSGKPSEKNLYADIAAALSALRSRYQMPLNQIILYGQSIGTVPSVDLASTESSVAALILHSPLMSGMRVAFPGTQRTWCCDAFPSIDKVARVRCPTLVIHGTDDEVIDFSHGVSIYEHCPSSVEPLWVPGAGHNDVELHAAYLDRLRAFIENEACRGKESSTTTTKKSDEAYQRKGIMCALKDLALLIERRIFHGCVVWAVLEDGPKMLEDFCLSDCLNHSEIASNDQIEKKETDAPCFSGFSTKLFNGPLLEQQLYMEYHVT</sequence>
<evidence type="ECO:0000256" key="9">
    <source>
        <dbReference type="ARBA" id="ARBA00046278"/>
    </source>
</evidence>
<name>A0A1I8EM02_WUCBA</name>
<dbReference type="SUPFAM" id="SSF53474">
    <property type="entry name" value="alpha/beta-Hydrolases"/>
    <property type="match status" value="1"/>
</dbReference>
<keyword evidence="5" id="KW-0472">Membrane</keyword>
<keyword evidence="3" id="KW-1003">Cell membrane</keyword>
<keyword evidence="6" id="KW-0564">Palmitate</keyword>
<evidence type="ECO:0000256" key="1">
    <source>
        <dbReference type="ARBA" id="ARBA00004236"/>
    </source>
</evidence>
<organism evidence="12">
    <name type="scientific">Wuchereria bancrofti</name>
    <dbReference type="NCBI Taxonomy" id="6293"/>
    <lineage>
        <taxon>Eukaryota</taxon>
        <taxon>Metazoa</taxon>
        <taxon>Ecdysozoa</taxon>
        <taxon>Nematoda</taxon>
        <taxon>Chromadorea</taxon>
        <taxon>Rhabditida</taxon>
        <taxon>Spirurina</taxon>
        <taxon>Spiruromorpha</taxon>
        <taxon>Filarioidea</taxon>
        <taxon>Onchocercidae</taxon>
        <taxon>Wuchereria</taxon>
    </lineage>
</organism>
<evidence type="ECO:0000256" key="3">
    <source>
        <dbReference type="ARBA" id="ARBA00022475"/>
    </source>
</evidence>
<evidence type="ECO:0000259" key="11">
    <source>
        <dbReference type="Pfam" id="PF12146"/>
    </source>
</evidence>
<dbReference type="FunFam" id="3.40.50.1820:FF:000008">
    <property type="entry name" value="Alpha/beta hydrolase domain-containing protein 17B"/>
    <property type="match status" value="1"/>
</dbReference>
<accession>A0A1I8EM02</accession>
<evidence type="ECO:0000256" key="2">
    <source>
        <dbReference type="ARBA" id="ARBA00012423"/>
    </source>
</evidence>
<keyword evidence="4" id="KW-0378">Hydrolase</keyword>
<dbReference type="GO" id="GO:0008474">
    <property type="term" value="F:palmitoyl-(protein) hydrolase activity"/>
    <property type="evidence" value="ECO:0007669"/>
    <property type="project" value="UniProtKB-EC"/>
</dbReference>
<dbReference type="GO" id="GO:0005886">
    <property type="term" value="C:plasma membrane"/>
    <property type="evidence" value="ECO:0007669"/>
    <property type="project" value="UniProtKB-SubCell"/>
</dbReference>
<dbReference type="PANTHER" id="PTHR12277">
    <property type="entry name" value="ALPHA/BETA HYDROLASE DOMAIN-CONTAINING PROTEIN"/>
    <property type="match status" value="1"/>
</dbReference>
<keyword evidence="7" id="KW-0449">Lipoprotein</keyword>
<dbReference type="GO" id="GO:0010008">
    <property type="term" value="C:endosome membrane"/>
    <property type="evidence" value="ECO:0007669"/>
    <property type="project" value="TreeGrafter"/>
</dbReference>
<dbReference type="InterPro" id="IPR022742">
    <property type="entry name" value="Hydrolase_4"/>
</dbReference>
<comment type="subcellular location">
    <subcellularLocation>
        <location evidence="1">Cell membrane</location>
    </subcellularLocation>
    <subcellularLocation>
        <location evidence="9">Endomembrane system</location>
        <topology evidence="9">Lipid-anchor</topology>
        <orientation evidence="9">Cytoplasmic side</orientation>
    </subcellularLocation>
</comment>
<dbReference type="Pfam" id="PF12146">
    <property type="entry name" value="Hydrolase_4"/>
    <property type="match status" value="1"/>
</dbReference>
<dbReference type="PANTHER" id="PTHR12277:SF81">
    <property type="entry name" value="PROTEIN ABHD13"/>
    <property type="match status" value="1"/>
</dbReference>
<evidence type="ECO:0000256" key="4">
    <source>
        <dbReference type="ARBA" id="ARBA00022801"/>
    </source>
</evidence>
<evidence type="ECO:0000256" key="7">
    <source>
        <dbReference type="ARBA" id="ARBA00023288"/>
    </source>
</evidence>
<dbReference type="Gene3D" id="3.40.50.1820">
    <property type="entry name" value="alpha/beta hydrolase"/>
    <property type="match status" value="1"/>
</dbReference>
<protein>
    <recommendedName>
        <fullName evidence="2">palmitoyl-protein hydrolase</fullName>
        <ecNumber evidence="2">3.1.2.22</ecNumber>
    </recommendedName>
</protein>
<dbReference type="WBParaSite" id="maker-PairedContig_3012-snap-gene-0.9-mRNA-1">
    <property type="protein sequence ID" value="maker-PairedContig_3012-snap-gene-0.9-mRNA-1"/>
    <property type="gene ID" value="maker-PairedContig_3012-snap-gene-0.9"/>
</dbReference>
<evidence type="ECO:0000256" key="6">
    <source>
        <dbReference type="ARBA" id="ARBA00023139"/>
    </source>
</evidence>
<evidence type="ECO:0000313" key="12">
    <source>
        <dbReference type="WBParaSite" id="maker-PairedContig_3012-snap-gene-0.9-mRNA-1"/>
    </source>
</evidence>
<dbReference type="STRING" id="6293.A0A1I8EM02"/>
<evidence type="ECO:0000256" key="5">
    <source>
        <dbReference type="ARBA" id="ARBA00023136"/>
    </source>
</evidence>
<dbReference type="EC" id="3.1.2.22" evidence="2"/>
<comment type="catalytic activity">
    <reaction evidence="10">
        <text>S-hexadecanoyl-L-cysteinyl-[protein] + H2O = L-cysteinyl-[protein] + hexadecanoate + H(+)</text>
        <dbReference type="Rhea" id="RHEA:19233"/>
        <dbReference type="Rhea" id="RHEA-COMP:10131"/>
        <dbReference type="Rhea" id="RHEA-COMP:11032"/>
        <dbReference type="ChEBI" id="CHEBI:7896"/>
        <dbReference type="ChEBI" id="CHEBI:15377"/>
        <dbReference type="ChEBI" id="CHEBI:15378"/>
        <dbReference type="ChEBI" id="CHEBI:29950"/>
        <dbReference type="ChEBI" id="CHEBI:74151"/>
        <dbReference type="EC" id="3.1.2.22"/>
    </reaction>
</comment>
<feature type="domain" description="Serine aminopeptidase S33" evidence="11">
    <location>
        <begin position="101"/>
        <end position="209"/>
    </location>
</feature>
<dbReference type="AlphaFoldDB" id="A0A1I8EM02"/>
<dbReference type="InterPro" id="IPR029058">
    <property type="entry name" value="AB_hydrolase_fold"/>
</dbReference>
<evidence type="ECO:0000256" key="8">
    <source>
        <dbReference type="ARBA" id="ARBA00038397"/>
    </source>
</evidence>
<comment type="similarity">
    <text evidence="8">Belongs to the AB hydrolase superfamily. ABHD17 family.</text>
</comment>
<reference evidence="12" key="1">
    <citation type="submission" date="2016-11" db="UniProtKB">
        <authorList>
            <consortium name="WormBaseParasite"/>
        </authorList>
    </citation>
    <scope>IDENTIFICATION</scope>
    <source>
        <strain evidence="12">pt0022</strain>
    </source>
</reference>